<evidence type="ECO:0000313" key="2">
    <source>
        <dbReference type="Proteomes" id="UP000032142"/>
    </source>
</evidence>
<organism evidence="1 2">
    <name type="scientific">Gossypium arboreum</name>
    <name type="common">Tree cotton</name>
    <name type="synonym">Gossypium nanking</name>
    <dbReference type="NCBI Taxonomy" id="29729"/>
    <lineage>
        <taxon>Eukaryota</taxon>
        <taxon>Viridiplantae</taxon>
        <taxon>Streptophyta</taxon>
        <taxon>Embryophyta</taxon>
        <taxon>Tracheophyta</taxon>
        <taxon>Spermatophyta</taxon>
        <taxon>Magnoliopsida</taxon>
        <taxon>eudicotyledons</taxon>
        <taxon>Gunneridae</taxon>
        <taxon>Pentapetalae</taxon>
        <taxon>rosids</taxon>
        <taxon>malvids</taxon>
        <taxon>Malvales</taxon>
        <taxon>Malvaceae</taxon>
        <taxon>Malvoideae</taxon>
        <taxon>Gossypium</taxon>
    </lineage>
</organism>
<dbReference type="EMBL" id="KN418592">
    <property type="protein sequence ID" value="KHG21446.1"/>
    <property type="molecule type" value="Genomic_DNA"/>
</dbReference>
<keyword evidence="2" id="KW-1185">Reference proteome</keyword>
<dbReference type="Proteomes" id="UP000032142">
    <property type="component" value="Unassembled WGS sequence"/>
</dbReference>
<sequence>MPSGLARIY</sequence>
<name>A0A0B0PDG3_GOSAR</name>
<protein>
    <submittedName>
        <fullName evidence="1">Uncharacterized protein</fullName>
    </submittedName>
</protein>
<accession>A0A0B0PDG3</accession>
<reference evidence="2" key="1">
    <citation type="submission" date="2014-09" db="EMBL/GenBank/DDBJ databases">
        <authorList>
            <person name="Mudge J."/>
            <person name="Ramaraj T."/>
            <person name="Lindquist I.E."/>
            <person name="Bharti A.K."/>
            <person name="Sundararajan A."/>
            <person name="Cameron C.T."/>
            <person name="Woodward J.E."/>
            <person name="May G.D."/>
            <person name="Brubaker C."/>
            <person name="Broadhvest J."/>
            <person name="Wilkins T.A."/>
        </authorList>
    </citation>
    <scope>NUCLEOTIDE SEQUENCE</scope>
    <source>
        <strain evidence="2">cv. AKA8401</strain>
    </source>
</reference>
<proteinExistence type="predicted"/>
<evidence type="ECO:0000313" key="1">
    <source>
        <dbReference type="EMBL" id="KHG21446.1"/>
    </source>
</evidence>
<gene>
    <name evidence="1" type="ORF">F383_27758</name>
</gene>